<dbReference type="OrthoDB" id="6180524at2"/>
<comment type="caution">
    <text evidence="1">The sequence shown here is derived from an EMBL/GenBank/DDBJ whole genome shotgun (WGS) entry which is preliminary data.</text>
</comment>
<dbReference type="AlphaFoldDB" id="A0A4R7K1M9"/>
<accession>A0A4R7K1M9</accession>
<gene>
    <name evidence="1" type="ORF">DES49_0458</name>
</gene>
<name>A0A4R7K1M9_9GAMM</name>
<sequence>MPRCYNDFLPAADRLARLLYREEVYGPGMETLPAILEKHPKLLVIMNHGPMLGPAPALAALVRVMAHNGGGQRVPFGVAWRGFYQVPGLSQLASRFTQASGDLGVDEVVERLTSGPFNDCGLMPEGELCNAGNGVDVQPFRSHRFVEVAVRAGIPILLLAHTGTERLGQPVHVPSAAGALVGRLPEHMRRAISQSGVVSVPWLIGGRIPRLGLSCELLEPELGFEELTSKESAQRVSAAGRRVRARLQRLVNQLVLEVDND</sequence>
<proteinExistence type="predicted"/>
<dbReference type="EMBL" id="SOAX01000001">
    <property type="protein sequence ID" value="TDT44356.1"/>
    <property type="molecule type" value="Genomic_DNA"/>
</dbReference>
<dbReference type="Proteomes" id="UP000295830">
    <property type="component" value="Unassembled WGS sequence"/>
</dbReference>
<reference evidence="1 2" key="1">
    <citation type="submission" date="2019-03" db="EMBL/GenBank/DDBJ databases">
        <title>Genomic Encyclopedia of Type Strains, Phase IV (KMG-IV): sequencing the most valuable type-strain genomes for metagenomic binning, comparative biology and taxonomic classification.</title>
        <authorList>
            <person name="Goeker M."/>
        </authorList>
    </citation>
    <scope>NUCLEOTIDE SEQUENCE [LARGE SCALE GENOMIC DNA]</scope>
    <source>
        <strain evidence="1 2">DSM 15505</strain>
    </source>
</reference>
<evidence type="ECO:0000313" key="1">
    <source>
        <dbReference type="EMBL" id="TDT44356.1"/>
    </source>
</evidence>
<evidence type="ECO:0008006" key="3">
    <source>
        <dbReference type="Google" id="ProtNLM"/>
    </source>
</evidence>
<organism evidence="1 2">
    <name type="scientific">Halospina denitrificans</name>
    <dbReference type="NCBI Taxonomy" id="332522"/>
    <lineage>
        <taxon>Bacteria</taxon>
        <taxon>Pseudomonadati</taxon>
        <taxon>Pseudomonadota</taxon>
        <taxon>Gammaproteobacteria</taxon>
        <taxon>Halospina</taxon>
    </lineage>
</organism>
<protein>
    <recommendedName>
        <fullName evidence="3">Acyltransferase-like protein</fullName>
    </recommendedName>
</protein>
<keyword evidence="2" id="KW-1185">Reference proteome</keyword>
<evidence type="ECO:0000313" key="2">
    <source>
        <dbReference type="Proteomes" id="UP000295830"/>
    </source>
</evidence>